<dbReference type="Proteomes" id="UP000070250">
    <property type="component" value="Chromosome"/>
</dbReference>
<evidence type="ECO:0000313" key="5">
    <source>
        <dbReference type="Proteomes" id="UP000070250"/>
    </source>
</evidence>
<name>A0A127FCT5_STEDE</name>
<dbReference type="EMBL" id="CP011971">
    <property type="protein sequence ID" value="AMN48192.1"/>
    <property type="molecule type" value="Genomic_DNA"/>
</dbReference>
<gene>
    <name evidence="4" type="ORF">ACG33_14015</name>
</gene>
<dbReference type="OrthoDB" id="5703633at2"/>
<dbReference type="PROSITE" id="PS50222">
    <property type="entry name" value="EF_HAND_2"/>
    <property type="match status" value="2"/>
</dbReference>
<dbReference type="AlphaFoldDB" id="A0A127FCT5"/>
<feature type="compositionally biased region" description="Basic residues" evidence="1">
    <location>
        <begin position="92"/>
        <end position="101"/>
    </location>
</feature>
<feature type="region of interest" description="Disordered" evidence="1">
    <location>
        <begin position="155"/>
        <end position="184"/>
    </location>
</feature>
<reference evidence="4 5" key="1">
    <citation type="submission" date="2015-06" db="EMBL/GenBank/DDBJ databases">
        <title>A Comprehensive Approach to Explore the Metabolic and Phylogenetic Diversity of Bacterial Steroid Degradation in the Environment: Testosterone as an Example.</title>
        <authorList>
            <person name="Yang F.-C."/>
            <person name="Chen Y.-L."/>
            <person name="Yu C.-P."/>
            <person name="Tang S.-L."/>
            <person name="Wang P.-H."/>
            <person name="Ismail W."/>
            <person name="Wang C.-H."/>
            <person name="Yang C.-Y."/>
            <person name="Chiang Y.-R."/>
        </authorList>
    </citation>
    <scope>NUCLEOTIDE SEQUENCE [LARGE SCALE GENOMIC DNA]</scope>
    <source>
        <strain evidence="4 5">DSM 18526</strain>
    </source>
</reference>
<evidence type="ECO:0000259" key="3">
    <source>
        <dbReference type="PROSITE" id="PS50222"/>
    </source>
</evidence>
<dbReference type="InterPro" id="IPR002048">
    <property type="entry name" value="EF_hand_dom"/>
</dbReference>
<dbReference type="SUPFAM" id="SSF47473">
    <property type="entry name" value="EF-hand"/>
    <property type="match status" value="1"/>
</dbReference>
<feature type="compositionally biased region" description="Polar residues" evidence="1">
    <location>
        <begin position="172"/>
        <end position="184"/>
    </location>
</feature>
<dbReference type="PROSITE" id="PS00018">
    <property type="entry name" value="EF_HAND_1"/>
    <property type="match status" value="3"/>
</dbReference>
<protein>
    <recommendedName>
        <fullName evidence="3">EF-hand domain-containing protein</fullName>
    </recommendedName>
</protein>
<dbReference type="KEGG" id="sdf:ACG33_14015"/>
<feature type="chain" id="PRO_5007448342" description="EF-hand domain-containing protein" evidence="2">
    <location>
        <begin position="20"/>
        <end position="184"/>
    </location>
</feature>
<dbReference type="Pfam" id="PF13499">
    <property type="entry name" value="EF-hand_7"/>
    <property type="match status" value="1"/>
</dbReference>
<dbReference type="PATRIC" id="fig|465721.4.peg.2997"/>
<dbReference type="Pfam" id="PF13202">
    <property type="entry name" value="EF-hand_5"/>
    <property type="match status" value="2"/>
</dbReference>
<dbReference type="InterPro" id="IPR018247">
    <property type="entry name" value="EF_Hand_1_Ca_BS"/>
</dbReference>
<proteinExistence type="predicted"/>
<sequence length="184" mass="20397">MLKSIILGTLLVTSAGVVAAHARDGGPDPMLSQADKDGDGAISRDEFRNARVELFARMDKNSDGYLDEADRRTDTKAPGAAAKTNTDQPPRKGARHEHRRMHKDMNHKTMFERLDADGDGRLSKDEFVDGAMSRFDQADTDGNGMLDTQELEAMRKAGKQRLREPRQKRSKAQASGNWQQKSGN</sequence>
<accession>A0A127FCT5</accession>
<evidence type="ECO:0000256" key="1">
    <source>
        <dbReference type="SAM" id="MobiDB-lite"/>
    </source>
</evidence>
<dbReference type="SMART" id="SM00054">
    <property type="entry name" value="EFh"/>
    <property type="match status" value="3"/>
</dbReference>
<dbReference type="GO" id="GO:0005509">
    <property type="term" value="F:calcium ion binding"/>
    <property type="evidence" value="ECO:0007669"/>
    <property type="project" value="InterPro"/>
</dbReference>
<keyword evidence="2" id="KW-0732">Signal</keyword>
<feature type="compositionally biased region" description="Basic and acidic residues" evidence="1">
    <location>
        <begin position="64"/>
        <end position="75"/>
    </location>
</feature>
<dbReference type="Gene3D" id="1.10.238.10">
    <property type="entry name" value="EF-hand"/>
    <property type="match status" value="3"/>
</dbReference>
<feature type="domain" description="EF-hand" evidence="3">
    <location>
        <begin position="30"/>
        <end position="57"/>
    </location>
</feature>
<organism evidence="4 5">
    <name type="scientific">Steroidobacter denitrificans</name>
    <dbReference type="NCBI Taxonomy" id="465721"/>
    <lineage>
        <taxon>Bacteria</taxon>
        <taxon>Pseudomonadati</taxon>
        <taxon>Pseudomonadota</taxon>
        <taxon>Gammaproteobacteria</taxon>
        <taxon>Steroidobacterales</taxon>
        <taxon>Steroidobacteraceae</taxon>
        <taxon>Steroidobacter</taxon>
    </lineage>
</organism>
<keyword evidence="5" id="KW-1185">Reference proteome</keyword>
<evidence type="ECO:0000313" key="4">
    <source>
        <dbReference type="EMBL" id="AMN48192.1"/>
    </source>
</evidence>
<dbReference type="RefSeq" id="WP_066922102.1">
    <property type="nucleotide sequence ID" value="NZ_CP011971.1"/>
</dbReference>
<feature type="signal peptide" evidence="2">
    <location>
        <begin position="1"/>
        <end position="19"/>
    </location>
</feature>
<feature type="domain" description="EF-hand" evidence="3">
    <location>
        <begin position="102"/>
        <end position="137"/>
    </location>
</feature>
<feature type="region of interest" description="Disordered" evidence="1">
    <location>
        <begin position="64"/>
        <end position="101"/>
    </location>
</feature>
<evidence type="ECO:0000256" key="2">
    <source>
        <dbReference type="SAM" id="SignalP"/>
    </source>
</evidence>
<dbReference type="InterPro" id="IPR011992">
    <property type="entry name" value="EF-hand-dom_pair"/>
</dbReference>